<evidence type="ECO:0000313" key="8">
    <source>
        <dbReference type="EMBL" id="SFN93482.1"/>
    </source>
</evidence>
<proteinExistence type="inferred from homology"/>
<dbReference type="GO" id="GO:0005829">
    <property type="term" value="C:cytosol"/>
    <property type="evidence" value="ECO:0007669"/>
    <property type="project" value="TreeGrafter"/>
</dbReference>
<dbReference type="GO" id="GO:0008652">
    <property type="term" value="P:amino acid biosynthetic process"/>
    <property type="evidence" value="ECO:0007669"/>
    <property type="project" value="UniProtKB-KW"/>
</dbReference>
<dbReference type="STRING" id="287099.SAMN05660413_03142"/>
<dbReference type="PANTHER" id="PTHR21087">
    <property type="entry name" value="SHIKIMATE KINASE"/>
    <property type="match status" value="1"/>
</dbReference>
<keyword evidence="6 7" id="KW-0057">Aromatic amino acid biosynthesis</keyword>
<evidence type="ECO:0000256" key="2">
    <source>
        <dbReference type="ARBA" id="ARBA00022679"/>
    </source>
</evidence>
<keyword evidence="9" id="KW-1185">Reference proteome</keyword>
<dbReference type="GO" id="GO:0004765">
    <property type="term" value="F:shikimate kinase activity"/>
    <property type="evidence" value="ECO:0007669"/>
    <property type="project" value="UniProtKB-UniRule"/>
</dbReference>
<evidence type="ECO:0000256" key="3">
    <source>
        <dbReference type="ARBA" id="ARBA00022741"/>
    </source>
</evidence>
<dbReference type="RefSeq" id="WP_093411366.1">
    <property type="nucleotide sequence ID" value="NZ_FOVL01000028.1"/>
</dbReference>
<feature type="binding site" evidence="7">
    <location>
        <position position="32"/>
    </location>
    <ligand>
        <name>substrate</name>
    </ligand>
</feature>
<evidence type="ECO:0000313" key="9">
    <source>
        <dbReference type="Proteomes" id="UP000199153"/>
    </source>
</evidence>
<dbReference type="SUPFAM" id="SSF52540">
    <property type="entry name" value="P-loop containing nucleoside triphosphate hydrolases"/>
    <property type="match status" value="1"/>
</dbReference>
<keyword evidence="2 7" id="KW-0808">Transferase</keyword>
<dbReference type="GO" id="GO:0000287">
    <property type="term" value="F:magnesium ion binding"/>
    <property type="evidence" value="ECO:0007669"/>
    <property type="project" value="UniProtKB-UniRule"/>
</dbReference>
<comment type="function">
    <text evidence="7">Catalyzes the specific phosphorylation of the 3-hydroxyl group of shikimic acid using ATP as a cosubstrate.</text>
</comment>
<name>A0A1I5D2M8_9FLAO</name>
<comment type="caution">
    <text evidence="7">Lacks conserved residue(s) required for the propagation of feature annotation.</text>
</comment>
<dbReference type="GO" id="GO:0009423">
    <property type="term" value="P:chorismate biosynthetic process"/>
    <property type="evidence" value="ECO:0007669"/>
    <property type="project" value="UniProtKB-UniRule"/>
</dbReference>
<comment type="pathway">
    <text evidence="7">Metabolic intermediate biosynthesis; chorismate biosynthesis; chorismate from D-erythrose 4-phosphate and phosphoenolpyruvate: step 5/7.</text>
</comment>
<organism evidence="8 9">
    <name type="scientific">Salegentibacter flavus</name>
    <dbReference type="NCBI Taxonomy" id="287099"/>
    <lineage>
        <taxon>Bacteria</taxon>
        <taxon>Pseudomonadati</taxon>
        <taxon>Bacteroidota</taxon>
        <taxon>Flavobacteriia</taxon>
        <taxon>Flavobacteriales</taxon>
        <taxon>Flavobacteriaceae</taxon>
        <taxon>Salegentibacter</taxon>
    </lineage>
</organism>
<comment type="subcellular location">
    <subcellularLocation>
        <location evidence="7">Cytoplasm</location>
    </subcellularLocation>
</comment>
<evidence type="ECO:0000256" key="6">
    <source>
        <dbReference type="ARBA" id="ARBA00023141"/>
    </source>
</evidence>
<dbReference type="Pfam" id="PF01202">
    <property type="entry name" value="SKI"/>
    <property type="match status" value="1"/>
</dbReference>
<accession>A0A1I5D2M8</accession>
<dbReference type="EC" id="2.7.1.71" evidence="7"/>
<evidence type="ECO:0000256" key="5">
    <source>
        <dbReference type="ARBA" id="ARBA00022840"/>
    </source>
</evidence>
<feature type="binding site" evidence="7">
    <location>
        <begin position="10"/>
        <end position="15"/>
    </location>
    <ligand>
        <name>ATP</name>
        <dbReference type="ChEBI" id="CHEBI:30616"/>
    </ligand>
</feature>
<feature type="binding site" evidence="7">
    <location>
        <position position="120"/>
    </location>
    <ligand>
        <name>ATP</name>
        <dbReference type="ChEBI" id="CHEBI:30616"/>
    </ligand>
</feature>
<protein>
    <recommendedName>
        <fullName evidence="7">Shikimate kinase</fullName>
        <shortName evidence="7">SK</shortName>
        <ecNumber evidence="7">2.7.1.71</ecNumber>
    </recommendedName>
</protein>
<evidence type="ECO:0000256" key="4">
    <source>
        <dbReference type="ARBA" id="ARBA00022777"/>
    </source>
</evidence>
<keyword evidence="4 7" id="KW-0418">Kinase</keyword>
<reference evidence="8 9" key="1">
    <citation type="submission" date="2016-10" db="EMBL/GenBank/DDBJ databases">
        <authorList>
            <person name="de Groot N.N."/>
        </authorList>
    </citation>
    <scope>NUCLEOTIDE SEQUENCE [LARGE SCALE GENOMIC DNA]</scope>
    <source>
        <strain evidence="8 9">DSM 17794</strain>
    </source>
</reference>
<feature type="binding site" evidence="7">
    <location>
        <position position="56"/>
    </location>
    <ligand>
        <name>substrate</name>
    </ligand>
</feature>
<dbReference type="UniPathway" id="UPA00053">
    <property type="reaction ID" value="UER00088"/>
</dbReference>
<feature type="binding site" evidence="7">
    <location>
        <position position="79"/>
    </location>
    <ligand>
        <name>substrate</name>
    </ligand>
</feature>
<dbReference type="InterPro" id="IPR031322">
    <property type="entry name" value="Shikimate/glucono_kinase"/>
</dbReference>
<gene>
    <name evidence="7" type="primary">aroK</name>
    <name evidence="8" type="ORF">SAMN05660413_03142</name>
</gene>
<keyword evidence="5 7" id="KW-0067">ATP-binding</keyword>
<keyword evidence="7" id="KW-0460">Magnesium</keyword>
<sequence>MKIFLAGYMGSGKSLLGKQLAKRLNHDFLDLDDQIEVMEGNSIHDIFGEKGELYFRKLETKVLKDVLEDHSDLVVSLGGGTPCYGKNLELIKETPNSKIIYLKASVEELTRRLFPEKIHRPVISHLETREALEEFIRKHMFERGYYYHQSDIIVNVDNAEPEDILNEIMEKLK</sequence>
<comment type="cofactor">
    <cofactor evidence="7">
        <name>Mg(2+)</name>
        <dbReference type="ChEBI" id="CHEBI:18420"/>
    </cofactor>
    <text evidence="7">Binds 1 Mg(2+) ion per subunit.</text>
</comment>
<keyword evidence="7" id="KW-0963">Cytoplasm</keyword>
<comment type="subunit">
    <text evidence="7">Monomer.</text>
</comment>
<comment type="catalytic activity">
    <reaction evidence="7">
        <text>shikimate + ATP = 3-phosphoshikimate + ADP + H(+)</text>
        <dbReference type="Rhea" id="RHEA:13121"/>
        <dbReference type="ChEBI" id="CHEBI:15378"/>
        <dbReference type="ChEBI" id="CHEBI:30616"/>
        <dbReference type="ChEBI" id="CHEBI:36208"/>
        <dbReference type="ChEBI" id="CHEBI:145989"/>
        <dbReference type="ChEBI" id="CHEBI:456216"/>
        <dbReference type="EC" id="2.7.1.71"/>
    </reaction>
</comment>
<dbReference type="Gene3D" id="3.40.50.300">
    <property type="entry name" value="P-loop containing nucleotide triphosphate hydrolases"/>
    <property type="match status" value="1"/>
</dbReference>
<evidence type="ECO:0000256" key="1">
    <source>
        <dbReference type="ARBA" id="ARBA00022605"/>
    </source>
</evidence>
<dbReference type="GO" id="GO:0009073">
    <property type="term" value="P:aromatic amino acid family biosynthetic process"/>
    <property type="evidence" value="ECO:0007669"/>
    <property type="project" value="UniProtKB-KW"/>
</dbReference>
<dbReference type="PANTHER" id="PTHR21087:SF16">
    <property type="entry name" value="SHIKIMATE KINASE 1, CHLOROPLASTIC"/>
    <property type="match status" value="1"/>
</dbReference>
<dbReference type="OrthoDB" id="9800332at2"/>
<dbReference type="InterPro" id="IPR000623">
    <property type="entry name" value="Shikimate_kinase/TSH1"/>
</dbReference>
<dbReference type="CDD" id="cd00464">
    <property type="entry name" value="SK"/>
    <property type="match status" value="1"/>
</dbReference>
<keyword evidence="3 7" id="KW-0547">Nucleotide-binding</keyword>
<dbReference type="PRINTS" id="PR01100">
    <property type="entry name" value="SHIKIMTKNASE"/>
</dbReference>
<dbReference type="GO" id="GO:0005524">
    <property type="term" value="F:ATP binding"/>
    <property type="evidence" value="ECO:0007669"/>
    <property type="project" value="UniProtKB-UniRule"/>
</dbReference>
<keyword evidence="7" id="KW-0479">Metal-binding</keyword>
<dbReference type="HAMAP" id="MF_00109">
    <property type="entry name" value="Shikimate_kinase"/>
    <property type="match status" value="1"/>
</dbReference>
<feature type="binding site" evidence="7">
    <location>
        <position position="14"/>
    </location>
    <ligand>
        <name>Mg(2+)</name>
        <dbReference type="ChEBI" id="CHEBI:18420"/>
    </ligand>
</feature>
<dbReference type="InterPro" id="IPR027417">
    <property type="entry name" value="P-loop_NTPase"/>
</dbReference>
<evidence type="ECO:0000256" key="7">
    <source>
        <dbReference type="HAMAP-Rule" id="MF_00109"/>
    </source>
</evidence>
<comment type="similarity">
    <text evidence="7">Belongs to the shikimate kinase family.</text>
</comment>
<keyword evidence="1 7" id="KW-0028">Amino-acid biosynthesis</keyword>
<dbReference type="EMBL" id="FOVL01000028">
    <property type="protein sequence ID" value="SFN93482.1"/>
    <property type="molecule type" value="Genomic_DNA"/>
</dbReference>
<dbReference type="Proteomes" id="UP000199153">
    <property type="component" value="Unassembled WGS sequence"/>
</dbReference>
<feature type="binding site" evidence="7">
    <location>
        <position position="143"/>
    </location>
    <ligand>
        <name>substrate</name>
    </ligand>
</feature>
<dbReference type="AlphaFoldDB" id="A0A1I5D2M8"/>